<dbReference type="Gene3D" id="3.40.50.300">
    <property type="entry name" value="P-loop containing nucleotide triphosphate hydrolases"/>
    <property type="match status" value="1"/>
</dbReference>
<sequence>MSVPVLSAVGVDFVREGRAILDHIDLTVERGEHWALIGANGAGKSTLLALLGANEHPTRGTVEVLGKRIGRVEMRELRTLIGHVNPRHPLLNPLTTRQVVLTGGTGGTELPMRWRPSPEELERADYLLELMGMGALTESKWPNLSQGERGRTLIARALQSDPHVLLLDEPSTGLDIAAREHLLDRIDQLREQHPDLASVLVTHHLEELPASTTHAMLLRAGRVVAAGPADDVLTTDLVSETLDYPVAISRIEGRWAVRTRREQAVGSGGSSHMREQA</sequence>
<dbReference type="InterPro" id="IPR003593">
    <property type="entry name" value="AAA+_ATPase"/>
</dbReference>
<dbReference type="SUPFAM" id="SSF52540">
    <property type="entry name" value="P-loop containing nucleoside triphosphate hydrolases"/>
    <property type="match status" value="1"/>
</dbReference>
<dbReference type="EMBL" id="JBHSCN010000005">
    <property type="protein sequence ID" value="MFC4244069.1"/>
    <property type="molecule type" value="Genomic_DNA"/>
</dbReference>
<keyword evidence="1" id="KW-0547">Nucleotide-binding</keyword>
<dbReference type="PANTHER" id="PTHR43158">
    <property type="entry name" value="SKFA PEPTIDE EXPORT ATP-BINDING PROTEIN SKFE"/>
    <property type="match status" value="1"/>
</dbReference>
<dbReference type="RefSeq" id="WP_390229136.1">
    <property type="nucleotide sequence ID" value="NZ_JBHSCN010000005.1"/>
</dbReference>
<evidence type="ECO:0000313" key="4">
    <source>
        <dbReference type="EMBL" id="MFC4244069.1"/>
    </source>
</evidence>
<dbReference type="PANTHER" id="PTHR43158:SF2">
    <property type="entry name" value="SKFA PEPTIDE EXPORT ATP-BINDING PROTEIN SKFE"/>
    <property type="match status" value="1"/>
</dbReference>
<evidence type="ECO:0000256" key="2">
    <source>
        <dbReference type="ARBA" id="ARBA00022840"/>
    </source>
</evidence>
<reference evidence="5" key="1">
    <citation type="journal article" date="2019" name="Int. J. Syst. Evol. Microbiol.">
        <title>The Global Catalogue of Microorganisms (GCM) 10K type strain sequencing project: providing services to taxonomists for standard genome sequencing and annotation.</title>
        <authorList>
            <consortium name="The Broad Institute Genomics Platform"/>
            <consortium name="The Broad Institute Genome Sequencing Center for Infectious Disease"/>
            <person name="Wu L."/>
            <person name="Ma J."/>
        </authorList>
    </citation>
    <scope>NUCLEOTIDE SEQUENCE [LARGE SCALE GENOMIC DNA]</scope>
    <source>
        <strain evidence="5">CGMCC 1.10363</strain>
    </source>
</reference>
<keyword evidence="5" id="KW-1185">Reference proteome</keyword>
<dbReference type="InterPro" id="IPR027417">
    <property type="entry name" value="P-loop_NTPase"/>
</dbReference>
<evidence type="ECO:0000259" key="3">
    <source>
        <dbReference type="PROSITE" id="PS50893"/>
    </source>
</evidence>
<dbReference type="SMART" id="SM00382">
    <property type="entry name" value="AAA"/>
    <property type="match status" value="1"/>
</dbReference>
<comment type="caution">
    <text evidence="4">The sequence shown here is derived from an EMBL/GenBank/DDBJ whole genome shotgun (WGS) entry which is preliminary data.</text>
</comment>
<dbReference type="Proteomes" id="UP001595900">
    <property type="component" value="Unassembled WGS sequence"/>
</dbReference>
<dbReference type="PROSITE" id="PS50893">
    <property type="entry name" value="ABC_TRANSPORTER_2"/>
    <property type="match status" value="1"/>
</dbReference>
<protein>
    <submittedName>
        <fullName evidence="4">ABC transporter ATP-binding protein</fullName>
    </submittedName>
</protein>
<evidence type="ECO:0000313" key="5">
    <source>
        <dbReference type="Proteomes" id="UP001595900"/>
    </source>
</evidence>
<dbReference type="GO" id="GO:0005524">
    <property type="term" value="F:ATP binding"/>
    <property type="evidence" value="ECO:0007669"/>
    <property type="project" value="UniProtKB-KW"/>
</dbReference>
<name>A0ABV8Q8F9_9MICO</name>
<dbReference type="Pfam" id="PF00005">
    <property type="entry name" value="ABC_tran"/>
    <property type="match status" value="1"/>
</dbReference>
<evidence type="ECO:0000256" key="1">
    <source>
        <dbReference type="ARBA" id="ARBA00022741"/>
    </source>
</evidence>
<accession>A0ABV8Q8F9</accession>
<keyword evidence="2 4" id="KW-0067">ATP-binding</keyword>
<feature type="domain" description="ABC transporter" evidence="3">
    <location>
        <begin position="6"/>
        <end position="245"/>
    </location>
</feature>
<dbReference type="InterPro" id="IPR003439">
    <property type="entry name" value="ABC_transporter-like_ATP-bd"/>
</dbReference>
<proteinExistence type="predicted"/>
<organism evidence="4 5">
    <name type="scientific">Gryllotalpicola reticulitermitis</name>
    <dbReference type="NCBI Taxonomy" id="1184153"/>
    <lineage>
        <taxon>Bacteria</taxon>
        <taxon>Bacillati</taxon>
        <taxon>Actinomycetota</taxon>
        <taxon>Actinomycetes</taxon>
        <taxon>Micrococcales</taxon>
        <taxon>Microbacteriaceae</taxon>
        <taxon>Gryllotalpicola</taxon>
    </lineage>
</organism>
<gene>
    <name evidence="4" type="ORF">ACFOYW_11855</name>
</gene>